<dbReference type="STRING" id="106370.Francci3_0900"/>
<comment type="cofactor">
    <cofactor evidence="1">
        <name>Mg(2+)</name>
        <dbReference type="ChEBI" id="CHEBI:18420"/>
    </cofactor>
</comment>
<reference evidence="4 5" key="1">
    <citation type="journal article" date="2007" name="Genome Res.">
        <title>Genome characteristics of facultatively symbiotic Frankia sp. strains reflect host range and host plant biogeography.</title>
        <authorList>
            <person name="Normand P."/>
            <person name="Lapierre P."/>
            <person name="Tisa L.S."/>
            <person name="Gogarten J.P."/>
            <person name="Alloisio N."/>
            <person name="Bagnarol E."/>
            <person name="Bassi C.A."/>
            <person name="Berry A.M."/>
            <person name="Bickhart D.M."/>
            <person name="Choisne N."/>
            <person name="Couloux A."/>
            <person name="Cournoyer B."/>
            <person name="Cruveiller S."/>
            <person name="Daubin V."/>
            <person name="Demange N."/>
            <person name="Francino M.P."/>
            <person name="Goltsman E."/>
            <person name="Huang Y."/>
            <person name="Kopp O.R."/>
            <person name="Labarre L."/>
            <person name="Lapidus A."/>
            <person name="Lavire C."/>
            <person name="Marechal J."/>
            <person name="Martinez M."/>
            <person name="Mastronunzio J.E."/>
            <person name="Mullin B.C."/>
            <person name="Niemann J."/>
            <person name="Pujic P."/>
            <person name="Rawnsley T."/>
            <person name="Rouy Z."/>
            <person name="Schenowitz C."/>
            <person name="Sellstedt A."/>
            <person name="Tavares F."/>
            <person name="Tomkins J.P."/>
            <person name="Vallenet D."/>
            <person name="Valverde C."/>
            <person name="Wall L.G."/>
            <person name="Wang Y."/>
            <person name="Medigue C."/>
            <person name="Benson D.R."/>
        </authorList>
    </citation>
    <scope>NUCLEOTIDE SEQUENCE [LARGE SCALE GENOMIC DNA]</scope>
    <source>
        <strain evidence="5">DSM 45818 / CECT 9043 / CcI3</strain>
    </source>
</reference>
<accession>Q2JEK8</accession>
<dbReference type="CDD" id="cd04683">
    <property type="entry name" value="NUDIX_Hydrolase"/>
    <property type="match status" value="1"/>
</dbReference>
<keyword evidence="5" id="KW-1185">Reference proteome</keyword>
<evidence type="ECO:0000256" key="2">
    <source>
        <dbReference type="ARBA" id="ARBA00022801"/>
    </source>
</evidence>
<dbReference type="AlphaFoldDB" id="Q2JEK8"/>
<dbReference type="PhylomeDB" id="Q2JEK8"/>
<evidence type="ECO:0000256" key="1">
    <source>
        <dbReference type="ARBA" id="ARBA00001946"/>
    </source>
</evidence>
<feature type="domain" description="Nudix hydrolase" evidence="3">
    <location>
        <begin position="8"/>
        <end position="136"/>
    </location>
</feature>
<dbReference type="EMBL" id="CP000249">
    <property type="protein sequence ID" value="ABD10284.1"/>
    <property type="molecule type" value="Genomic_DNA"/>
</dbReference>
<evidence type="ECO:0000313" key="4">
    <source>
        <dbReference type="EMBL" id="ABD10284.1"/>
    </source>
</evidence>
<dbReference type="KEGG" id="fra:Francci3_0900"/>
<dbReference type="Proteomes" id="UP000001937">
    <property type="component" value="Chromosome"/>
</dbReference>
<dbReference type="PANTHER" id="PTHR43046">
    <property type="entry name" value="GDP-MANNOSE MANNOSYL HYDROLASE"/>
    <property type="match status" value="1"/>
</dbReference>
<dbReference type="PANTHER" id="PTHR43046:SF16">
    <property type="entry name" value="ADP-RIBOSE PYROPHOSPHATASE YJHB-RELATED"/>
    <property type="match status" value="1"/>
</dbReference>
<keyword evidence="2 4" id="KW-0378">Hydrolase</keyword>
<dbReference type="HOGENOM" id="CLU_037162_9_3_11"/>
<dbReference type="PROSITE" id="PS00893">
    <property type="entry name" value="NUDIX_BOX"/>
    <property type="match status" value="1"/>
</dbReference>
<proteinExistence type="predicted"/>
<dbReference type="Gene3D" id="3.90.79.10">
    <property type="entry name" value="Nucleoside Triphosphate Pyrophosphohydrolase"/>
    <property type="match status" value="1"/>
</dbReference>
<name>Q2JEK8_FRACC</name>
<organism evidence="4 5">
    <name type="scientific">Frankia casuarinae (strain DSM 45818 / CECT 9043 / HFP020203 / CcI3)</name>
    <dbReference type="NCBI Taxonomy" id="106370"/>
    <lineage>
        <taxon>Bacteria</taxon>
        <taxon>Bacillati</taxon>
        <taxon>Actinomycetota</taxon>
        <taxon>Actinomycetes</taxon>
        <taxon>Frankiales</taxon>
        <taxon>Frankiaceae</taxon>
        <taxon>Frankia</taxon>
    </lineage>
</organism>
<gene>
    <name evidence="4" type="ordered locus">Francci3_0900</name>
</gene>
<evidence type="ECO:0000259" key="3">
    <source>
        <dbReference type="PROSITE" id="PS51462"/>
    </source>
</evidence>
<dbReference type="PROSITE" id="PS51462">
    <property type="entry name" value="NUDIX"/>
    <property type="match status" value="1"/>
</dbReference>
<dbReference type="InterPro" id="IPR000086">
    <property type="entry name" value="NUDIX_hydrolase_dom"/>
</dbReference>
<dbReference type="InterPro" id="IPR020084">
    <property type="entry name" value="NUDIX_hydrolase_CS"/>
</dbReference>
<dbReference type="InterPro" id="IPR015797">
    <property type="entry name" value="NUDIX_hydrolase-like_dom_sf"/>
</dbReference>
<dbReference type="GO" id="GO:0016787">
    <property type="term" value="F:hydrolase activity"/>
    <property type="evidence" value="ECO:0007669"/>
    <property type="project" value="UniProtKB-KW"/>
</dbReference>
<dbReference type="OrthoDB" id="21342at2"/>
<dbReference type="SUPFAM" id="SSF55811">
    <property type="entry name" value="Nudix"/>
    <property type="match status" value="1"/>
</dbReference>
<dbReference type="Pfam" id="PF00293">
    <property type="entry name" value="NUDIX"/>
    <property type="match status" value="1"/>
</dbReference>
<dbReference type="RefSeq" id="WP_011435352.1">
    <property type="nucleotide sequence ID" value="NC_007777.1"/>
</dbReference>
<dbReference type="eggNOG" id="COG1051">
    <property type="taxonomic scope" value="Bacteria"/>
</dbReference>
<protein>
    <submittedName>
        <fullName evidence="4">NUDIX hydrolase</fullName>
    </submittedName>
</protein>
<sequence length="145" mass="16100">MTASHRHQLTADVHLLLLDGDQVLFGRRQNTGYEDGAYHLPSGHLEAGESVIAALVREAKEEIGVTIEPEAVEFAHVMHNSSSGGRAAFFFAVRKWDGEPDNREPDKCSELAWFPLDELPTHLIAYCRTALEHIAAGQPFSTYGW</sequence>
<evidence type="ECO:0000313" key="5">
    <source>
        <dbReference type="Proteomes" id="UP000001937"/>
    </source>
</evidence>